<keyword evidence="2 5" id="KW-0812">Transmembrane</keyword>
<feature type="domain" description="Bacterial virulence protein VirB8" evidence="6">
    <location>
        <begin position="38"/>
        <end position="256"/>
    </location>
</feature>
<dbReference type="Proteomes" id="UP000534677">
    <property type="component" value="Unassembled WGS sequence"/>
</dbReference>
<evidence type="ECO:0000313" key="8">
    <source>
        <dbReference type="Proteomes" id="UP000534677"/>
    </source>
</evidence>
<evidence type="ECO:0000256" key="4">
    <source>
        <dbReference type="ARBA" id="ARBA00023136"/>
    </source>
</evidence>
<dbReference type="CDD" id="cd16425">
    <property type="entry name" value="TrbF"/>
    <property type="match status" value="1"/>
</dbReference>
<dbReference type="Pfam" id="PF04335">
    <property type="entry name" value="VirB8"/>
    <property type="match status" value="1"/>
</dbReference>
<dbReference type="InterPro" id="IPR007430">
    <property type="entry name" value="VirB8"/>
</dbReference>
<evidence type="ECO:0000256" key="2">
    <source>
        <dbReference type="ARBA" id="ARBA00022692"/>
    </source>
</evidence>
<comment type="caution">
    <text evidence="7">The sequence shown here is derived from an EMBL/GenBank/DDBJ whole genome shotgun (WGS) entry which is preliminary data.</text>
</comment>
<evidence type="ECO:0000256" key="3">
    <source>
        <dbReference type="ARBA" id="ARBA00022989"/>
    </source>
</evidence>
<evidence type="ECO:0000259" key="6">
    <source>
        <dbReference type="Pfam" id="PF04335"/>
    </source>
</evidence>
<proteinExistence type="predicted"/>
<dbReference type="RefSeq" id="WP_185710802.1">
    <property type="nucleotide sequence ID" value="NZ_JAAXCZ010000026.1"/>
</dbReference>
<dbReference type="SUPFAM" id="SSF54427">
    <property type="entry name" value="NTF2-like"/>
    <property type="match status" value="1"/>
</dbReference>
<dbReference type="Gene3D" id="3.10.450.230">
    <property type="entry name" value="VirB8 protein"/>
    <property type="match status" value="1"/>
</dbReference>
<feature type="transmembrane region" description="Helical" evidence="5">
    <location>
        <begin position="55"/>
        <end position="77"/>
    </location>
</feature>
<dbReference type="InterPro" id="IPR035658">
    <property type="entry name" value="TrbF"/>
</dbReference>
<keyword evidence="3 5" id="KW-1133">Transmembrane helix</keyword>
<accession>A0ABR6TH91</accession>
<keyword evidence="8" id="KW-1185">Reference proteome</keyword>
<dbReference type="EMBL" id="JAAXCZ010000026">
    <property type="protein sequence ID" value="MBC2385352.1"/>
    <property type="molecule type" value="Genomic_DNA"/>
</dbReference>
<evidence type="ECO:0000256" key="1">
    <source>
        <dbReference type="ARBA" id="ARBA00004167"/>
    </source>
</evidence>
<gene>
    <name evidence="7" type="ORF">HF209_30830</name>
</gene>
<keyword evidence="4 5" id="KW-0472">Membrane</keyword>
<sequence>MNMSFLTRKKKSPDPLVTAMTDVTDEAAKTRENPYTAGRREWMERYGSFIFQRNLAIGFSVAVLAIAGIAVGGVVYIGSQSKIVPYIVGMGRLGETVAVGPAEKATSPSDRAKIIKASLASWIADVREVTPDTTVKLKAINRAYGMLETGEPANVKLDQWFAGNPKVKTNYDESSADPMKRAAKETVEVKLQPPIPLSAETWQVDWTEVVRDRKGIETDRFSMRAVLTTYDVPSTTEDQILKNPGGVYLRDFTWTKQF</sequence>
<organism evidence="7 8">
    <name type="scientific">Pseudomonas cremoris</name>
    <dbReference type="NCBI Taxonomy" id="2724178"/>
    <lineage>
        <taxon>Bacteria</taxon>
        <taxon>Pseudomonadati</taxon>
        <taxon>Pseudomonadota</taxon>
        <taxon>Gammaproteobacteria</taxon>
        <taxon>Pseudomonadales</taxon>
        <taxon>Pseudomonadaceae</taxon>
        <taxon>Pseudomonas</taxon>
    </lineage>
</organism>
<comment type="subcellular location">
    <subcellularLocation>
        <location evidence="1">Membrane</location>
        <topology evidence="1">Single-pass membrane protein</topology>
    </subcellularLocation>
</comment>
<evidence type="ECO:0000256" key="5">
    <source>
        <dbReference type="SAM" id="Phobius"/>
    </source>
</evidence>
<protein>
    <submittedName>
        <fullName evidence="7">Conjugal transfer protein TrbF</fullName>
    </submittedName>
</protein>
<dbReference type="InterPro" id="IPR032710">
    <property type="entry name" value="NTF2-like_dom_sf"/>
</dbReference>
<name>A0ABR6TH91_9PSED</name>
<reference evidence="7 8" key="1">
    <citation type="submission" date="2020-04" db="EMBL/GenBank/DDBJ databases">
        <title>Pseudomonas crami sp. nov., a novel proteolytic bacterial species isolated from cream.</title>
        <authorList>
            <person name="Hofmann K."/>
            <person name="Woller A."/>
            <person name="Huptas C."/>
            <person name="Wenning M."/>
            <person name="Scherer S."/>
            <person name="Doll E.V."/>
        </authorList>
    </citation>
    <scope>NUCLEOTIDE SEQUENCE [LARGE SCALE GENOMIC DNA]</scope>
    <source>
        <strain evidence="7 8">WS 5096</strain>
    </source>
</reference>
<evidence type="ECO:0000313" key="7">
    <source>
        <dbReference type="EMBL" id="MBC2385352.1"/>
    </source>
</evidence>